<dbReference type="EMBL" id="JAVYAA010000001">
    <property type="protein sequence ID" value="MDT8975095.1"/>
    <property type="molecule type" value="Genomic_DNA"/>
</dbReference>
<proteinExistence type="predicted"/>
<protein>
    <submittedName>
        <fullName evidence="1">Uncharacterized protein</fullName>
    </submittedName>
</protein>
<accession>A0AAJ2JUA0</accession>
<name>A0AAJ2JUA0_9BACL</name>
<sequence length="67" mass="7026">MNLYTYVKNNTDRTGHNPVALTLILLQLLTNGGKAATATVGAGIAFGDTAISKEKAKSIPYTDATTK</sequence>
<comment type="caution">
    <text evidence="1">The sequence shown here is derived from an EMBL/GenBank/DDBJ whole genome shotgun (WGS) entry which is preliminary data.</text>
</comment>
<gene>
    <name evidence="1" type="ORF">RQP50_02425</name>
</gene>
<dbReference type="RefSeq" id="WP_315742972.1">
    <property type="nucleotide sequence ID" value="NZ_JAVYAA010000001.1"/>
</dbReference>
<organism evidence="1 2">
    <name type="scientific">Paenibacillus suaedae</name>
    <dbReference type="NCBI Taxonomy" id="3077233"/>
    <lineage>
        <taxon>Bacteria</taxon>
        <taxon>Bacillati</taxon>
        <taxon>Bacillota</taxon>
        <taxon>Bacilli</taxon>
        <taxon>Bacillales</taxon>
        <taxon>Paenibacillaceae</taxon>
        <taxon>Paenibacillus</taxon>
    </lineage>
</organism>
<dbReference type="Proteomes" id="UP001250538">
    <property type="component" value="Unassembled WGS sequence"/>
</dbReference>
<evidence type="ECO:0000313" key="1">
    <source>
        <dbReference type="EMBL" id="MDT8975095.1"/>
    </source>
</evidence>
<evidence type="ECO:0000313" key="2">
    <source>
        <dbReference type="Proteomes" id="UP001250538"/>
    </source>
</evidence>
<reference evidence="2" key="1">
    <citation type="submission" date="2023-09" db="EMBL/GenBank/DDBJ databases">
        <title>Paenibacillus sp. chi10 Genome sequencing and assembly.</title>
        <authorList>
            <person name="Kim I."/>
        </authorList>
    </citation>
    <scope>NUCLEOTIDE SEQUENCE [LARGE SCALE GENOMIC DNA]</scope>
    <source>
        <strain evidence="2">chi10</strain>
    </source>
</reference>
<dbReference type="AlphaFoldDB" id="A0AAJ2JUA0"/>
<keyword evidence="2" id="KW-1185">Reference proteome</keyword>